<dbReference type="PANTHER" id="PTHR21071:SF4">
    <property type="entry name" value="UDP-N-ACETYLENOLPYRUVOYLGLUCOSAMINE REDUCTASE"/>
    <property type="match status" value="1"/>
</dbReference>
<evidence type="ECO:0000256" key="12">
    <source>
        <dbReference type="ARBA" id="ARBA00023002"/>
    </source>
</evidence>
<dbReference type="EMBL" id="PCYK01000012">
    <property type="protein sequence ID" value="PIR46089.1"/>
    <property type="molecule type" value="Genomic_DNA"/>
</dbReference>
<keyword evidence="14 16" id="KW-0961">Cell wall biogenesis/degradation</keyword>
<dbReference type="GO" id="GO:0008360">
    <property type="term" value="P:regulation of cell shape"/>
    <property type="evidence" value="ECO:0007669"/>
    <property type="project" value="UniProtKB-KW"/>
</dbReference>
<evidence type="ECO:0000256" key="13">
    <source>
        <dbReference type="ARBA" id="ARBA00023306"/>
    </source>
</evidence>
<dbReference type="Proteomes" id="UP000230431">
    <property type="component" value="Unassembled WGS sequence"/>
</dbReference>
<evidence type="ECO:0000256" key="4">
    <source>
        <dbReference type="ARBA" id="ARBA00004752"/>
    </source>
</evidence>
<feature type="active site" description="Proton donor" evidence="16">
    <location>
        <position position="213"/>
    </location>
</feature>
<dbReference type="EC" id="1.3.1.98" evidence="16"/>
<evidence type="ECO:0000259" key="17">
    <source>
        <dbReference type="PROSITE" id="PS51387"/>
    </source>
</evidence>
<dbReference type="PANTHER" id="PTHR21071">
    <property type="entry name" value="UDP-N-ACETYLENOLPYRUVOYLGLUCOSAMINE REDUCTASE"/>
    <property type="match status" value="1"/>
</dbReference>
<dbReference type="NCBIfam" id="TIGR00179">
    <property type="entry name" value="murB"/>
    <property type="match status" value="1"/>
</dbReference>
<dbReference type="Pfam" id="PF02873">
    <property type="entry name" value="MurB_C"/>
    <property type="match status" value="1"/>
</dbReference>
<evidence type="ECO:0000313" key="18">
    <source>
        <dbReference type="EMBL" id="PIR46089.1"/>
    </source>
</evidence>
<dbReference type="GO" id="GO:0009252">
    <property type="term" value="P:peptidoglycan biosynthetic process"/>
    <property type="evidence" value="ECO:0007669"/>
    <property type="project" value="UniProtKB-UniRule"/>
</dbReference>
<dbReference type="SUPFAM" id="SSF56194">
    <property type="entry name" value="Uridine diphospho-N-Acetylenolpyruvylglucosamine reductase, MurB, C-terminal domain"/>
    <property type="match status" value="1"/>
</dbReference>
<protein>
    <recommendedName>
        <fullName evidence="16">UDP-N-acetylenolpyruvoylglucosamine reductase</fullName>
        <ecNumber evidence="16">1.3.1.98</ecNumber>
    </recommendedName>
    <alternativeName>
        <fullName evidence="16">UDP-N-acetylmuramate dehydrogenase</fullName>
    </alternativeName>
</protein>
<dbReference type="InterPro" id="IPR016169">
    <property type="entry name" value="FAD-bd_PCMH_sub2"/>
</dbReference>
<dbReference type="UniPathway" id="UPA00219"/>
<accession>A0A2H0RHT7</accession>
<comment type="similarity">
    <text evidence="16">Belongs to the MurB family.</text>
</comment>
<name>A0A2H0RHT7_9BACT</name>
<proteinExistence type="inferred from homology"/>
<evidence type="ECO:0000256" key="7">
    <source>
        <dbReference type="ARBA" id="ARBA00022630"/>
    </source>
</evidence>
<keyword evidence="12 16" id="KW-0560">Oxidoreductase</keyword>
<dbReference type="InterPro" id="IPR036318">
    <property type="entry name" value="FAD-bd_PCMH-like_sf"/>
</dbReference>
<comment type="caution">
    <text evidence="18">The sequence shown here is derived from an EMBL/GenBank/DDBJ whole genome shotgun (WGS) entry which is preliminary data.</text>
</comment>
<comment type="subcellular location">
    <subcellularLocation>
        <location evidence="3 16">Cytoplasm</location>
    </subcellularLocation>
</comment>
<dbReference type="InterPro" id="IPR006094">
    <property type="entry name" value="Oxid_FAD_bind_N"/>
</dbReference>
<dbReference type="GO" id="GO:0071555">
    <property type="term" value="P:cell wall organization"/>
    <property type="evidence" value="ECO:0007669"/>
    <property type="project" value="UniProtKB-KW"/>
</dbReference>
<keyword evidence="10 16" id="KW-0133">Cell shape</keyword>
<keyword evidence="9 16" id="KW-0521">NADP</keyword>
<sequence length="308" mass="33383">MKLRANFPLATVNTFRLGGPARFYLRTAKSEEAVAAIVSAQALGLPYYLLAGGSNTVFADSGFPGLVIHFYQPIPTTEDLVFKNNRVIVSAAMPLMSLVEATARRGLSGLEKLSAIPGGVGGAVVGNAGAYGQSIGEVVEWVEIFDGERVRRLAKTECRFSYRHSGLKDKGWLVLSVGLKLRAGRATTLKAEVARIAKLRWQKFGRRPVSAGSFFKNVFVSKIKPAVAQRFDQNKIIDGRMPAGYVLGEAGGQGLSVGGIRVSPFHNNFLLNDGTGTTRDLIKLTTKMKNLVRRKFGIELEAEVRVVV</sequence>
<comment type="cofactor">
    <cofactor evidence="1 16">
        <name>FAD</name>
        <dbReference type="ChEBI" id="CHEBI:57692"/>
    </cofactor>
</comment>
<evidence type="ECO:0000256" key="5">
    <source>
        <dbReference type="ARBA" id="ARBA00022490"/>
    </source>
</evidence>
<dbReference type="Pfam" id="PF01565">
    <property type="entry name" value="FAD_binding_4"/>
    <property type="match status" value="1"/>
</dbReference>
<evidence type="ECO:0000313" key="19">
    <source>
        <dbReference type="Proteomes" id="UP000230431"/>
    </source>
</evidence>
<evidence type="ECO:0000256" key="14">
    <source>
        <dbReference type="ARBA" id="ARBA00023316"/>
    </source>
</evidence>
<evidence type="ECO:0000256" key="16">
    <source>
        <dbReference type="HAMAP-Rule" id="MF_00037"/>
    </source>
</evidence>
<dbReference type="InterPro" id="IPR016166">
    <property type="entry name" value="FAD-bd_PCMH"/>
</dbReference>
<dbReference type="InterPro" id="IPR011601">
    <property type="entry name" value="MurB_C"/>
</dbReference>
<evidence type="ECO:0000256" key="15">
    <source>
        <dbReference type="ARBA" id="ARBA00048914"/>
    </source>
</evidence>
<evidence type="ECO:0000256" key="1">
    <source>
        <dbReference type="ARBA" id="ARBA00001974"/>
    </source>
</evidence>
<dbReference type="GO" id="GO:0005829">
    <property type="term" value="C:cytosol"/>
    <property type="evidence" value="ECO:0007669"/>
    <property type="project" value="TreeGrafter"/>
</dbReference>
<dbReference type="Gene3D" id="3.30.43.10">
    <property type="entry name" value="Uridine Diphospho-n-acetylenolpyruvylglucosamine Reductase, domain 2"/>
    <property type="match status" value="1"/>
</dbReference>
<keyword evidence="6 16" id="KW-0132">Cell division</keyword>
<reference evidence="18 19" key="1">
    <citation type="submission" date="2017-09" db="EMBL/GenBank/DDBJ databases">
        <title>Depth-based differentiation of microbial function through sediment-hosted aquifers and enrichment of novel symbionts in the deep terrestrial subsurface.</title>
        <authorList>
            <person name="Probst A.J."/>
            <person name="Ladd B."/>
            <person name="Jarett J.K."/>
            <person name="Geller-Mcgrath D.E."/>
            <person name="Sieber C.M."/>
            <person name="Emerson J.B."/>
            <person name="Anantharaman K."/>
            <person name="Thomas B.C."/>
            <person name="Malmstrom R."/>
            <person name="Stieglmeier M."/>
            <person name="Klingl A."/>
            <person name="Woyke T."/>
            <person name="Ryan C.M."/>
            <person name="Banfield J.F."/>
        </authorList>
    </citation>
    <scope>NUCLEOTIDE SEQUENCE [LARGE SCALE GENOMIC DNA]</scope>
    <source>
        <strain evidence="18">CG10_big_fil_rev_8_21_14_0_10_49_38</strain>
    </source>
</reference>
<keyword evidence="13 16" id="KW-0131">Cell cycle</keyword>
<comment type="pathway">
    <text evidence="4 16">Cell wall biogenesis; peptidoglycan biosynthesis.</text>
</comment>
<comment type="function">
    <text evidence="2 16">Cell wall formation.</text>
</comment>
<dbReference type="GO" id="GO:0051301">
    <property type="term" value="P:cell division"/>
    <property type="evidence" value="ECO:0007669"/>
    <property type="project" value="UniProtKB-KW"/>
</dbReference>
<keyword evidence="8 16" id="KW-0274">FAD</keyword>
<organism evidence="18 19">
    <name type="scientific">Candidatus Vogelbacteria bacterium CG10_big_fil_rev_8_21_14_0_10_49_38</name>
    <dbReference type="NCBI Taxonomy" id="1975043"/>
    <lineage>
        <taxon>Bacteria</taxon>
        <taxon>Candidatus Vogeliibacteriota</taxon>
    </lineage>
</organism>
<evidence type="ECO:0000256" key="9">
    <source>
        <dbReference type="ARBA" id="ARBA00022857"/>
    </source>
</evidence>
<dbReference type="HAMAP" id="MF_00037">
    <property type="entry name" value="MurB"/>
    <property type="match status" value="1"/>
</dbReference>
<feature type="active site" evidence="16">
    <location>
        <position position="303"/>
    </location>
</feature>
<dbReference type="AlphaFoldDB" id="A0A2H0RHT7"/>
<evidence type="ECO:0000256" key="8">
    <source>
        <dbReference type="ARBA" id="ARBA00022827"/>
    </source>
</evidence>
<evidence type="ECO:0000256" key="11">
    <source>
        <dbReference type="ARBA" id="ARBA00022984"/>
    </source>
</evidence>
<gene>
    <name evidence="16 18" type="primary">murB</name>
    <name evidence="18" type="ORF">COV08_01580</name>
</gene>
<keyword evidence="7 16" id="KW-0285">Flavoprotein</keyword>
<feature type="domain" description="FAD-binding PCMH-type" evidence="17">
    <location>
        <begin position="16"/>
        <end position="184"/>
    </location>
</feature>
<evidence type="ECO:0000256" key="3">
    <source>
        <dbReference type="ARBA" id="ARBA00004496"/>
    </source>
</evidence>
<dbReference type="GO" id="GO:0008762">
    <property type="term" value="F:UDP-N-acetylmuramate dehydrogenase activity"/>
    <property type="evidence" value="ECO:0007669"/>
    <property type="project" value="UniProtKB-UniRule"/>
</dbReference>
<dbReference type="GO" id="GO:0071949">
    <property type="term" value="F:FAD binding"/>
    <property type="evidence" value="ECO:0007669"/>
    <property type="project" value="InterPro"/>
</dbReference>
<dbReference type="InterPro" id="IPR003170">
    <property type="entry name" value="MurB"/>
</dbReference>
<keyword evidence="11 16" id="KW-0573">Peptidoglycan synthesis</keyword>
<evidence type="ECO:0000256" key="10">
    <source>
        <dbReference type="ARBA" id="ARBA00022960"/>
    </source>
</evidence>
<dbReference type="InterPro" id="IPR016167">
    <property type="entry name" value="FAD-bd_PCMH_sub1"/>
</dbReference>
<dbReference type="Gene3D" id="3.30.465.10">
    <property type="match status" value="1"/>
</dbReference>
<dbReference type="Gene3D" id="3.90.78.10">
    <property type="entry name" value="UDP-N-acetylenolpyruvoylglucosamine reductase, C-terminal domain"/>
    <property type="match status" value="1"/>
</dbReference>
<dbReference type="PROSITE" id="PS51387">
    <property type="entry name" value="FAD_PCMH"/>
    <property type="match status" value="1"/>
</dbReference>
<keyword evidence="5 16" id="KW-0963">Cytoplasm</keyword>
<comment type="catalytic activity">
    <reaction evidence="15 16">
        <text>UDP-N-acetyl-alpha-D-muramate + NADP(+) = UDP-N-acetyl-3-O-(1-carboxyvinyl)-alpha-D-glucosamine + NADPH + H(+)</text>
        <dbReference type="Rhea" id="RHEA:12248"/>
        <dbReference type="ChEBI" id="CHEBI:15378"/>
        <dbReference type="ChEBI" id="CHEBI:57783"/>
        <dbReference type="ChEBI" id="CHEBI:58349"/>
        <dbReference type="ChEBI" id="CHEBI:68483"/>
        <dbReference type="ChEBI" id="CHEBI:70757"/>
        <dbReference type="EC" id="1.3.1.98"/>
    </reaction>
</comment>
<feature type="active site" evidence="16">
    <location>
        <position position="163"/>
    </location>
</feature>
<evidence type="ECO:0000256" key="2">
    <source>
        <dbReference type="ARBA" id="ARBA00003921"/>
    </source>
</evidence>
<evidence type="ECO:0000256" key="6">
    <source>
        <dbReference type="ARBA" id="ARBA00022618"/>
    </source>
</evidence>
<dbReference type="SUPFAM" id="SSF56176">
    <property type="entry name" value="FAD-binding/transporter-associated domain-like"/>
    <property type="match status" value="1"/>
</dbReference>
<dbReference type="InterPro" id="IPR036635">
    <property type="entry name" value="MurB_C_sf"/>
</dbReference>